<reference evidence="2" key="1">
    <citation type="submission" date="2020-04" db="EMBL/GenBank/DDBJ databases">
        <authorList>
            <person name="Chiriac C."/>
            <person name="Salcher M."/>
            <person name="Ghai R."/>
            <person name="Kavagutti S V."/>
        </authorList>
    </citation>
    <scope>NUCLEOTIDE SEQUENCE</scope>
</reference>
<proteinExistence type="predicted"/>
<evidence type="ECO:0000313" key="2">
    <source>
        <dbReference type="EMBL" id="CAB4123881.1"/>
    </source>
</evidence>
<dbReference type="EMBL" id="LR796175">
    <property type="protein sequence ID" value="CAB4123881.1"/>
    <property type="molecule type" value="Genomic_DNA"/>
</dbReference>
<organism evidence="2">
    <name type="scientific">uncultured Caudovirales phage</name>
    <dbReference type="NCBI Taxonomy" id="2100421"/>
    <lineage>
        <taxon>Viruses</taxon>
        <taxon>Duplodnaviria</taxon>
        <taxon>Heunggongvirae</taxon>
        <taxon>Uroviricota</taxon>
        <taxon>Caudoviricetes</taxon>
        <taxon>Peduoviridae</taxon>
        <taxon>Maltschvirus</taxon>
        <taxon>Maltschvirus maltsch</taxon>
    </lineage>
</organism>
<protein>
    <recommendedName>
        <fullName evidence="1">Gp5/Type VI secretion system Vgr protein OB-fold domain-containing protein</fullName>
    </recommendedName>
</protein>
<accession>A0A6J5KPS2</accession>
<dbReference type="InterPro" id="IPR006531">
    <property type="entry name" value="Gp5/Vgr_OB"/>
</dbReference>
<evidence type="ECO:0000259" key="1">
    <source>
        <dbReference type="Pfam" id="PF04717"/>
    </source>
</evidence>
<sequence length="127" mass="13209">MFDNRDPIFSGRLKIVIPQILGSTATEWAWGMDVASVKSAPPSIGQGVLVMFEGGDPVYPIWIGTFGKNVDSSKHGLISPIPAGVSLPNGVVTTTMADGTMSIDVLASLIALGNKVAALEGYNASHP</sequence>
<dbReference type="SUPFAM" id="SSF69255">
    <property type="entry name" value="gp5 N-terminal domain-like"/>
    <property type="match status" value="1"/>
</dbReference>
<name>A0A6J5KPS2_9CAUD</name>
<gene>
    <name evidence="2" type="ORF">UFOVP45_47</name>
</gene>
<dbReference type="Pfam" id="PF04717">
    <property type="entry name" value="Phage_base_V"/>
    <property type="match status" value="1"/>
</dbReference>
<feature type="domain" description="Gp5/Type VI secretion system Vgr protein OB-fold" evidence="1">
    <location>
        <begin position="3"/>
        <end position="65"/>
    </location>
</feature>